<dbReference type="RefSeq" id="WP_125229650.1">
    <property type="nucleotide sequence ID" value="NZ_RWJI01000001.1"/>
</dbReference>
<sequence>MTFTLTLFRHAKSSWDDTVPRDFDRPLNKRGEKAAVTMGVWAKRNGLTFDHVVASPAVRVIDTIDQFVKGTGVRMDPNWDRRIYLASSATLMDVLRDQSDEHKNLLMVGHNPGLEDLVFDICPDDGSSPLRDLVWEKYPTAAIARMELNITRWADVDRRCGQLTHFIRPRDLDPELGPEDE</sequence>
<evidence type="ECO:0000313" key="2">
    <source>
        <dbReference type="Proteomes" id="UP000268553"/>
    </source>
</evidence>
<name>A0A426RRM7_9SPHN</name>
<reference evidence="1 2" key="1">
    <citation type="submission" date="2018-12" db="EMBL/GenBank/DDBJ databases">
        <authorList>
            <person name="Kim S.-J."/>
            <person name="Jung G.-Y."/>
        </authorList>
    </citation>
    <scope>NUCLEOTIDE SEQUENCE [LARGE SCALE GENOMIC DNA]</scope>
    <source>
        <strain evidence="1 2">03SU3-P</strain>
    </source>
</reference>
<dbReference type="Proteomes" id="UP000268553">
    <property type="component" value="Unassembled WGS sequence"/>
</dbReference>
<dbReference type="SUPFAM" id="SSF53254">
    <property type="entry name" value="Phosphoglycerate mutase-like"/>
    <property type="match status" value="1"/>
</dbReference>
<dbReference type="Gene3D" id="3.40.50.1240">
    <property type="entry name" value="Phosphoglycerate mutase-like"/>
    <property type="match status" value="1"/>
</dbReference>
<keyword evidence="2" id="KW-1185">Reference proteome</keyword>
<comment type="caution">
    <text evidence="1">The sequence shown here is derived from an EMBL/GenBank/DDBJ whole genome shotgun (WGS) entry which is preliminary data.</text>
</comment>
<dbReference type="InterPro" id="IPR013078">
    <property type="entry name" value="His_Pase_superF_clade-1"/>
</dbReference>
<dbReference type="CDD" id="cd07040">
    <property type="entry name" value="HP"/>
    <property type="match status" value="1"/>
</dbReference>
<dbReference type="OrthoDB" id="9810154at2"/>
<dbReference type="AlphaFoldDB" id="A0A426RRM7"/>
<gene>
    <name evidence="1" type="ORF">D7D48_01690</name>
</gene>
<protein>
    <submittedName>
        <fullName evidence="1">Histidine phosphatase family protein</fullName>
    </submittedName>
</protein>
<organism evidence="1 2">
    <name type="scientific">Sphingorhabdus wooponensis</name>
    <dbReference type="NCBI Taxonomy" id="940136"/>
    <lineage>
        <taxon>Bacteria</taxon>
        <taxon>Pseudomonadati</taxon>
        <taxon>Pseudomonadota</taxon>
        <taxon>Alphaproteobacteria</taxon>
        <taxon>Sphingomonadales</taxon>
        <taxon>Sphingomonadaceae</taxon>
        <taxon>Sphingorhabdus</taxon>
    </lineage>
</organism>
<evidence type="ECO:0000313" key="1">
    <source>
        <dbReference type="EMBL" id="RRQ51637.1"/>
    </source>
</evidence>
<dbReference type="PANTHER" id="PTHR47623">
    <property type="entry name" value="OS09G0287300 PROTEIN"/>
    <property type="match status" value="1"/>
</dbReference>
<accession>A0A426RRM7</accession>
<dbReference type="PANTHER" id="PTHR47623:SF1">
    <property type="entry name" value="OS09G0287300 PROTEIN"/>
    <property type="match status" value="1"/>
</dbReference>
<dbReference type="EMBL" id="RWJI01000001">
    <property type="protein sequence ID" value="RRQ51637.1"/>
    <property type="molecule type" value="Genomic_DNA"/>
</dbReference>
<proteinExistence type="predicted"/>
<dbReference type="InterPro" id="IPR029033">
    <property type="entry name" value="His_PPase_superfam"/>
</dbReference>
<dbReference type="Pfam" id="PF00300">
    <property type="entry name" value="His_Phos_1"/>
    <property type="match status" value="1"/>
</dbReference>